<dbReference type="HAMAP" id="MF_01023">
    <property type="entry name" value="HisC_aminotrans_2"/>
    <property type="match status" value="1"/>
</dbReference>
<dbReference type="RefSeq" id="WP_207991676.1">
    <property type="nucleotide sequence ID" value="NZ_JAGBKM010000015.1"/>
</dbReference>
<evidence type="ECO:0000256" key="2">
    <source>
        <dbReference type="ARBA" id="ARBA00005011"/>
    </source>
</evidence>
<dbReference type="InterPro" id="IPR015424">
    <property type="entry name" value="PyrdxlP-dep_Trfase"/>
</dbReference>
<evidence type="ECO:0000256" key="6">
    <source>
        <dbReference type="ARBA" id="ARBA00022679"/>
    </source>
</evidence>
<dbReference type="Proteomes" id="UP000664554">
    <property type="component" value="Unassembled WGS sequence"/>
</dbReference>
<comment type="catalytic activity">
    <reaction evidence="8 9">
        <text>L-histidinol phosphate + 2-oxoglutarate = 3-(imidazol-4-yl)-2-oxopropyl phosphate + L-glutamate</text>
        <dbReference type="Rhea" id="RHEA:23744"/>
        <dbReference type="ChEBI" id="CHEBI:16810"/>
        <dbReference type="ChEBI" id="CHEBI:29985"/>
        <dbReference type="ChEBI" id="CHEBI:57766"/>
        <dbReference type="ChEBI" id="CHEBI:57980"/>
        <dbReference type="EC" id="2.6.1.9"/>
    </reaction>
</comment>
<evidence type="ECO:0000313" key="12">
    <source>
        <dbReference type="Proteomes" id="UP000664554"/>
    </source>
</evidence>
<dbReference type="GO" id="GO:0004400">
    <property type="term" value="F:histidinol-phosphate transaminase activity"/>
    <property type="evidence" value="ECO:0007669"/>
    <property type="project" value="UniProtKB-EC"/>
</dbReference>
<comment type="cofactor">
    <cofactor evidence="1 9">
        <name>pyridoxal 5'-phosphate</name>
        <dbReference type="ChEBI" id="CHEBI:597326"/>
    </cofactor>
</comment>
<dbReference type="Gene3D" id="3.40.640.10">
    <property type="entry name" value="Type I PLP-dependent aspartate aminotransferase-like (Major domain)"/>
    <property type="match status" value="1"/>
</dbReference>
<dbReference type="InterPro" id="IPR050106">
    <property type="entry name" value="HistidinolP_aminotransfase"/>
</dbReference>
<dbReference type="EC" id="2.6.1.9" evidence="9"/>
<dbReference type="InterPro" id="IPR015422">
    <property type="entry name" value="PyrdxlP-dep_Trfase_small"/>
</dbReference>
<name>A0ABS3NPF8_9GAMM</name>
<dbReference type="SUPFAM" id="SSF53383">
    <property type="entry name" value="PLP-dependent transferases"/>
    <property type="match status" value="1"/>
</dbReference>
<dbReference type="InterPro" id="IPR004839">
    <property type="entry name" value="Aminotransferase_I/II_large"/>
</dbReference>
<comment type="pathway">
    <text evidence="2 9">Amino-acid biosynthesis; L-histidine biosynthesis; L-histidine from 5-phospho-alpha-D-ribose 1-diphosphate: step 7/9.</text>
</comment>
<sequence length="370" mass="40563">MSEQKIDNRLWSNTARNLSPYVPGEQPQHDNLCKLNTNENPFPPSPKVAEAISNTLADQADALRLYPAPESDELRTALADLYHLDNNQVFVGNGSDEVLALVFASFFLKERPVLTPDIGYSFYPVYAQTFGIELVQIALTEDFSIDPDTYRQPCSGIIIANPNAPTGLLLPLSAIRKLASEHSNSVIVIDEAYIDFAQADADSDESAVSAVSLINEFENILVTQTFSKSRSLAGLRVGMAFGNASLIEALTRMKNSFNSYPLDKLAQAGATASVLDVDYFTTTCQQVIDLRQSLIAKLTDLDYQVLPSQANFVFARPADGNASAVAEALHEQGIIVRYFDKPRVNEYLRITVGTAEQNERLISALTAMQA</sequence>
<evidence type="ECO:0000259" key="10">
    <source>
        <dbReference type="Pfam" id="PF00155"/>
    </source>
</evidence>
<comment type="similarity">
    <text evidence="3 9">Belongs to the class-II pyridoxal-phosphate-dependent aminotransferase family. Histidinol-phosphate aminotransferase subfamily.</text>
</comment>
<dbReference type="PANTHER" id="PTHR43643">
    <property type="entry name" value="HISTIDINOL-PHOSPHATE AMINOTRANSFERASE 2"/>
    <property type="match status" value="1"/>
</dbReference>
<gene>
    <name evidence="9" type="primary">hisC</name>
    <name evidence="11" type="ORF">J3492_08730</name>
</gene>
<organism evidence="11 12">
    <name type="scientific">Psychrobacter coccoides</name>
    <dbReference type="NCBI Taxonomy" id="2818440"/>
    <lineage>
        <taxon>Bacteria</taxon>
        <taxon>Pseudomonadati</taxon>
        <taxon>Pseudomonadota</taxon>
        <taxon>Gammaproteobacteria</taxon>
        <taxon>Moraxellales</taxon>
        <taxon>Moraxellaceae</taxon>
        <taxon>Psychrobacter</taxon>
    </lineage>
</organism>
<dbReference type="CDD" id="cd00609">
    <property type="entry name" value="AAT_like"/>
    <property type="match status" value="1"/>
</dbReference>
<dbReference type="PANTHER" id="PTHR43643:SF3">
    <property type="entry name" value="HISTIDINOL-PHOSPHATE AMINOTRANSFERASE"/>
    <property type="match status" value="1"/>
</dbReference>
<evidence type="ECO:0000313" key="11">
    <source>
        <dbReference type="EMBL" id="MBO1531297.1"/>
    </source>
</evidence>
<keyword evidence="9" id="KW-0028">Amino-acid biosynthesis</keyword>
<proteinExistence type="inferred from homology"/>
<dbReference type="InterPro" id="IPR005861">
    <property type="entry name" value="HisP_aminotrans"/>
</dbReference>
<feature type="modified residue" description="N6-(pyridoxal phosphate)lysine" evidence="9">
    <location>
        <position position="228"/>
    </location>
</feature>
<dbReference type="InterPro" id="IPR015421">
    <property type="entry name" value="PyrdxlP-dep_Trfase_major"/>
</dbReference>
<dbReference type="EMBL" id="JAGBKM010000015">
    <property type="protein sequence ID" value="MBO1531297.1"/>
    <property type="molecule type" value="Genomic_DNA"/>
</dbReference>
<keyword evidence="5 9" id="KW-0032">Aminotransferase</keyword>
<evidence type="ECO:0000256" key="5">
    <source>
        <dbReference type="ARBA" id="ARBA00022576"/>
    </source>
</evidence>
<evidence type="ECO:0000256" key="7">
    <source>
        <dbReference type="ARBA" id="ARBA00022898"/>
    </source>
</evidence>
<comment type="caution">
    <text evidence="11">The sequence shown here is derived from an EMBL/GenBank/DDBJ whole genome shotgun (WGS) entry which is preliminary data.</text>
</comment>
<evidence type="ECO:0000256" key="1">
    <source>
        <dbReference type="ARBA" id="ARBA00001933"/>
    </source>
</evidence>
<protein>
    <recommendedName>
        <fullName evidence="9">Histidinol-phosphate aminotransferase</fullName>
        <ecNumber evidence="9">2.6.1.9</ecNumber>
    </recommendedName>
    <alternativeName>
        <fullName evidence="9">Imidazole acetol-phosphate transaminase</fullName>
    </alternativeName>
</protein>
<dbReference type="NCBIfam" id="TIGR01141">
    <property type="entry name" value="hisC"/>
    <property type="match status" value="1"/>
</dbReference>
<dbReference type="Gene3D" id="3.90.1150.10">
    <property type="entry name" value="Aspartate Aminotransferase, domain 1"/>
    <property type="match status" value="1"/>
</dbReference>
<keyword evidence="7 9" id="KW-0663">Pyridoxal phosphate</keyword>
<evidence type="ECO:0000256" key="3">
    <source>
        <dbReference type="ARBA" id="ARBA00007970"/>
    </source>
</evidence>
<evidence type="ECO:0000256" key="8">
    <source>
        <dbReference type="ARBA" id="ARBA00047481"/>
    </source>
</evidence>
<evidence type="ECO:0000256" key="9">
    <source>
        <dbReference type="HAMAP-Rule" id="MF_01023"/>
    </source>
</evidence>
<comment type="subunit">
    <text evidence="4 9">Homodimer.</text>
</comment>
<evidence type="ECO:0000256" key="4">
    <source>
        <dbReference type="ARBA" id="ARBA00011738"/>
    </source>
</evidence>
<reference evidence="11 12" key="1">
    <citation type="submission" date="2021-03" db="EMBL/GenBank/DDBJ databases">
        <authorList>
            <person name="Shang D.-D."/>
            <person name="Du Z.-J."/>
            <person name="Chen G.-J."/>
        </authorList>
    </citation>
    <scope>NUCLEOTIDE SEQUENCE [LARGE SCALE GENOMIC DNA]</scope>
    <source>
        <strain evidence="11 12">F1192</strain>
    </source>
</reference>
<dbReference type="Pfam" id="PF00155">
    <property type="entry name" value="Aminotran_1_2"/>
    <property type="match status" value="1"/>
</dbReference>
<keyword evidence="9" id="KW-0368">Histidine biosynthesis</keyword>
<keyword evidence="12" id="KW-1185">Reference proteome</keyword>
<keyword evidence="6 9" id="KW-0808">Transferase</keyword>
<accession>A0ABS3NPF8</accession>
<feature type="domain" description="Aminotransferase class I/classII large" evidence="10">
    <location>
        <begin position="32"/>
        <end position="365"/>
    </location>
</feature>
<dbReference type="PROSITE" id="PS00599">
    <property type="entry name" value="AA_TRANSFER_CLASS_2"/>
    <property type="match status" value="1"/>
</dbReference>
<dbReference type="InterPro" id="IPR001917">
    <property type="entry name" value="Aminotrans_II_pyridoxalP_BS"/>
</dbReference>